<keyword evidence="3" id="KW-1185">Reference proteome</keyword>
<accession>A0A392Q005</accession>
<keyword evidence="2" id="KW-0808">Transferase</keyword>
<dbReference type="GO" id="GO:0016740">
    <property type="term" value="F:transferase activity"/>
    <property type="evidence" value="ECO:0007669"/>
    <property type="project" value="UniProtKB-KW"/>
</dbReference>
<dbReference type="AlphaFoldDB" id="A0A392Q005"/>
<dbReference type="EMBL" id="LXQA010105404">
    <property type="protein sequence ID" value="MCI17428.1"/>
    <property type="molecule type" value="Genomic_DNA"/>
</dbReference>
<feature type="region of interest" description="Disordered" evidence="1">
    <location>
        <begin position="1"/>
        <end position="24"/>
    </location>
</feature>
<reference evidence="2 3" key="1">
    <citation type="journal article" date="2018" name="Front. Plant Sci.">
        <title>Red Clover (Trifolium pratense) and Zigzag Clover (T. medium) - A Picture of Genomic Similarities and Differences.</title>
        <authorList>
            <person name="Dluhosova J."/>
            <person name="Istvanek J."/>
            <person name="Nedelnik J."/>
            <person name="Repkova J."/>
        </authorList>
    </citation>
    <scope>NUCLEOTIDE SEQUENCE [LARGE SCALE GENOMIC DNA]</scope>
    <source>
        <strain evidence="3">cv. 10/8</strain>
        <tissue evidence="2">Leaf</tissue>
    </source>
</reference>
<protein>
    <submittedName>
        <fullName evidence="2">Polyribonucleotide nucleotidyltransferase 2 mitochondrial-like</fullName>
    </submittedName>
</protein>
<sequence length="91" mass="10086">KSDTQRAEENKKEGKGNAPSSAKDVKLGTKVNAKVYQIREHGLVLDLGGIRGMYRFEENGKKDFKIGDEMQTDPMDVCCEDDGLEEILPAV</sequence>
<dbReference type="SUPFAM" id="SSF50249">
    <property type="entry name" value="Nucleic acid-binding proteins"/>
    <property type="match status" value="1"/>
</dbReference>
<evidence type="ECO:0000256" key="1">
    <source>
        <dbReference type="SAM" id="MobiDB-lite"/>
    </source>
</evidence>
<feature type="compositionally biased region" description="Basic and acidic residues" evidence="1">
    <location>
        <begin position="1"/>
        <end position="15"/>
    </location>
</feature>
<organism evidence="2 3">
    <name type="scientific">Trifolium medium</name>
    <dbReference type="NCBI Taxonomy" id="97028"/>
    <lineage>
        <taxon>Eukaryota</taxon>
        <taxon>Viridiplantae</taxon>
        <taxon>Streptophyta</taxon>
        <taxon>Embryophyta</taxon>
        <taxon>Tracheophyta</taxon>
        <taxon>Spermatophyta</taxon>
        <taxon>Magnoliopsida</taxon>
        <taxon>eudicotyledons</taxon>
        <taxon>Gunneridae</taxon>
        <taxon>Pentapetalae</taxon>
        <taxon>rosids</taxon>
        <taxon>fabids</taxon>
        <taxon>Fabales</taxon>
        <taxon>Fabaceae</taxon>
        <taxon>Papilionoideae</taxon>
        <taxon>50 kb inversion clade</taxon>
        <taxon>NPAAA clade</taxon>
        <taxon>Hologalegina</taxon>
        <taxon>IRL clade</taxon>
        <taxon>Trifolieae</taxon>
        <taxon>Trifolium</taxon>
    </lineage>
</organism>
<dbReference type="InterPro" id="IPR012340">
    <property type="entry name" value="NA-bd_OB-fold"/>
</dbReference>
<name>A0A392Q005_9FABA</name>
<proteinExistence type="predicted"/>
<dbReference type="Proteomes" id="UP000265520">
    <property type="component" value="Unassembled WGS sequence"/>
</dbReference>
<evidence type="ECO:0000313" key="3">
    <source>
        <dbReference type="Proteomes" id="UP000265520"/>
    </source>
</evidence>
<feature type="non-terminal residue" evidence="2">
    <location>
        <position position="1"/>
    </location>
</feature>
<evidence type="ECO:0000313" key="2">
    <source>
        <dbReference type="EMBL" id="MCI17428.1"/>
    </source>
</evidence>
<comment type="caution">
    <text evidence="2">The sequence shown here is derived from an EMBL/GenBank/DDBJ whole genome shotgun (WGS) entry which is preliminary data.</text>
</comment>